<accession>A0A024S8G3</accession>
<organism evidence="2 3">
    <name type="scientific">Hypocrea jecorina (strain ATCC 56765 / BCRC 32924 / NRRL 11460 / Rut C-30)</name>
    <name type="common">Trichoderma reesei</name>
    <dbReference type="NCBI Taxonomy" id="1344414"/>
    <lineage>
        <taxon>Eukaryota</taxon>
        <taxon>Fungi</taxon>
        <taxon>Dikarya</taxon>
        <taxon>Ascomycota</taxon>
        <taxon>Pezizomycotina</taxon>
        <taxon>Sordariomycetes</taxon>
        <taxon>Hypocreomycetidae</taxon>
        <taxon>Hypocreales</taxon>
        <taxon>Hypocreaceae</taxon>
        <taxon>Trichoderma</taxon>
    </lineage>
</organism>
<dbReference type="Proteomes" id="UP000024376">
    <property type="component" value="Unassembled WGS sequence"/>
</dbReference>
<dbReference type="OrthoDB" id="5359669at2759"/>
<feature type="compositionally biased region" description="Polar residues" evidence="1">
    <location>
        <begin position="1"/>
        <end position="10"/>
    </location>
</feature>
<reference evidence="3" key="1">
    <citation type="journal article" date="2013" name="Ind. Biotechnol.">
        <title>Comparative genomics analysis of Trichoderma reesei strains.</title>
        <authorList>
            <person name="Koike H."/>
            <person name="Aerts A."/>
            <person name="LaButti K."/>
            <person name="Grigoriev I.V."/>
            <person name="Baker S.E."/>
        </authorList>
    </citation>
    <scope>NUCLEOTIDE SEQUENCE [LARGE SCALE GENOMIC DNA]</scope>
    <source>
        <strain evidence="3">ATCC 56765 / BCRC 32924 / NRRL 11460 / Rut C-30</strain>
    </source>
</reference>
<proteinExistence type="predicted"/>
<dbReference type="HOGENOM" id="CLU_047454_1_0_1"/>
<feature type="region of interest" description="Disordered" evidence="1">
    <location>
        <begin position="99"/>
        <end position="122"/>
    </location>
</feature>
<name>A0A024S8G3_HYPJR</name>
<sequence>MLPQGSTFLQQPAHAMGKKRSHEEASYNLEPDATNGSFQHGWMNGEGILLAKPCVVSSREADGLSGTGLDDVITEQQGSGLPTGRQLRNHKSQRLLNGSDHASYSKTTSTMPRTTTNMTDSSMNDDPVIDDFTLHLGIGWKRINDSDHVQAAARGWARFIENHYPLTNVNVLLESKGLQSYLVESNEGFYLFTENLRQGQLVSRHATGVIQNLQSNPIQFENKDILLIKD</sequence>
<evidence type="ECO:0000313" key="2">
    <source>
        <dbReference type="EMBL" id="ETS01640.1"/>
    </source>
</evidence>
<dbReference type="AlphaFoldDB" id="A0A024S8G3"/>
<feature type="region of interest" description="Disordered" evidence="1">
    <location>
        <begin position="1"/>
        <end position="32"/>
    </location>
</feature>
<feature type="compositionally biased region" description="Low complexity" evidence="1">
    <location>
        <begin position="107"/>
        <end position="119"/>
    </location>
</feature>
<evidence type="ECO:0000256" key="1">
    <source>
        <dbReference type="SAM" id="MobiDB-lite"/>
    </source>
</evidence>
<gene>
    <name evidence="2" type="ORF">M419DRAFT_80255</name>
</gene>
<dbReference type="EMBL" id="KI911147">
    <property type="protein sequence ID" value="ETS01640.1"/>
    <property type="molecule type" value="Genomic_DNA"/>
</dbReference>
<evidence type="ECO:0000313" key="3">
    <source>
        <dbReference type="Proteomes" id="UP000024376"/>
    </source>
</evidence>
<protein>
    <submittedName>
        <fullName evidence="2">Uncharacterized protein</fullName>
    </submittedName>
</protein>
<dbReference type="KEGG" id="trr:M419DRAFT_80255"/>